<name>A0A443RU61_9ACAR</name>
<keyword evidence="1" id="KW-0547">Nucleotide-binding</keyword>
<dbReference type="GO" id="GO:0070182">
    <property type="term" value="F:DNA polymerase binding"/>
    <property type="evidence" value="ECO:0007669"/>
    <property type="project" value="TreeGrafter"/>
</dbReference>
<keyword evidence="3" id="KW-0067">ATP-binding</keyword>
<evidence type="ECO:0000313" key="5">
    <source>
        <dbReference type="EMBL" id="RWS18872.1"/>
    </source>
</evidence>
<reference evidence="5 6" key="1">
    <citation type="journal article" date="2018" name="Gigascience">
        <title>Genomes of trombidid mites reveal novel predicted allergens and laterally-transferred genes associated with secondary metabolism.</title>
        <authorList>
            <person name="Dong X."/>
            <person name="Chaisiri K."/>
            <person name="Xia D."/>
            <person name="Armstrong S.D."/>
            <person name="Fang Y."/>
            <person name="Donnelly M.J."/>
            <person name="Kadowaki T."/>
            <person name="McGarry J.W."/>
            <person name="Darby A.C."/>
            <person name="Makepeace B.L."/>
        </authorList>
    </citation>
    <scope>NUCLEOTIDE SEQUENCE [LARGE SCALE GENOMIC DNA]</scope>
    <source>
        <strain evidence="5">UoL-UT</strain>
    </source>
</reference>
<evidence type="ECO:0000256" key="2">
    <source>
        <dbReference type="ARBA" id="ARBA00022801"/>
    </source>
</evidence>
<dbReference type="PANTHER" id="PTHR11472:SF34">
    <property type="entry name" value="REGULATOR OF TELOMERE ELONGATION HELICASE 1"/>
    <property type="match status" value="1"/>
</dbReference>
<dbReference type="GO" id="GO:0090657">
    <property type="term" value="P:telomeric loop disassembly"/>
    <property type="evidence" value="ECO:0007669"/>
    <property type="project" value="TreeGrafter"/>
</dbReference>
<keyword evidence="2" id="KW-0378">Hydrolase</keyword>
<evidence type="ECO:0000256" key="3">
    <source>
        <dbReference type="ARBA" id="ARBA00022840"/>
    </source>
</evidence>
<dbReference type="InterPro" id="IPR045028">
    <property type="entry name" value="DinG/Rad3-like"/>
</dbReference>
<dbReference type="EMBL" id="NCKV01033088">
    <property type="protein sequence ID" value="RWS18872.1"/>
    <property type="molecule type" value="Genomic_DNA"/>
</dbReference>
<dbReference type="OrthoDB" id="19182at2759"/>
<dbReference type="VEuPathDB" id="VectorBase:LDEU013168"/>
<proteinExistence type="predicted"/>
<protein>
    <submittedName>
        <fullName evidence="5">Regulator of telomere elongation helicase 1-like protein</fullName>
    </submittedName>
</protein>
<sequence>MNAVVLGSRDQYCLNQEVMKLDNIFTKNRSCLIEKKFNRCPYYSPFDTKISKTSDYAATPIHDIEDQVTLGKKHSLCPYYASKALAQKADVVFVPYNYLIDKQARKSQEIVLKDAVVIIDEGHNIERALEEAASTELSSQSLAVCTNYLDEVIMELSRNGAVEEQSKKVVDKIPLKTSSHLQLRDVTNLNKILYDMKQDLDEVIVFSVKDEKVFLEDNTLYKILDQSNFDCSLLNVIDNIITYLVERLMIPNISIAINALQKLYHFLRTVYPDDVVNGDD</sequence>
<keyword evidence="5" id="KW-0347">Helicase</keyword>
<comment type="caution">
    <text evidence="5">The sequence shown here is derived from an EMBL/GenBank/DDBJ whole genome shotgun (WGS) entry which is preliminary data.</text>
</comment>
<keyword evidence="6" id="KW-1185">Reference proteome</keyword>
<dbReference type="GO" id="GO:0003678">
    <property type="term" value="F:DNA helicase activity"/>
    <property type="evidence" value="ECO:0007669"/>
    <property type="project" value="InterPro"/>
</dbReference>
<dbReference type="InterPro" id="IPR014013">
    <property type="entry name" value="Helic_SF1/SF2_ATP-bd_DinG/Rad3"/>
</dbReference>
<dbReference type="GO" id="GO:0045910">
    <property type="term" value="P:negative regulation of DNA recombination"/>
    <property type="evidence" value="ECO:0007669"/>
    <property type="project" value="TreeGrafter"/>
</dbReference>
<dbReference type="InterPro" id="IPR010614">
    <property type="entry name" value="RAD3-like_helicase_DEAD"/>
</dbReference>
<dbReference type="InterPro" id="IPR057498">
    <property type="entry name" value="Rtel1_ARCH"/>
</dbReference>
<evidence type="ECO:0000259" key="4">
    <source>
        <dbReference type="PROSITE" id="PS51193"/>
    </source>
</evidence>
<dbReference type="STRING" id="299467.A0A443RU61"/>
<feature type="domain" description="Helicase ATP-binding" evidence="4">
    <location>
        <begin position="1"/>
        <end position="187"/>
    </location>
</feature>
<feature type="non-terminal residue" evidence="5">
    <location>
        <position position="280"/>
    </location>
</feature>
<dbReference type="PROSITE" id="PS51193">
    <property type="entry name" value="HELICASE_ATP_BIND_2"/>
    <property type="match status" value="1"/>
</dbReference>
<dbReference type="GO" id="GO:0005634">
    <property type="term" value="C:nucleus"/>
    <property type="evidence" value="ECO:0007669"/>
    <property type="project" value="TreeGrafter"/>
</dbReference>
<dbReference type="SMART" id="SM00488">
    <property type="entry name" value="DEXDc2"/>
    <property type="match status" value="1"/>
</dbReference>
<dbReference type="GO" id="GO:0005524">
    <property type="term" value="F:ATP binding"/>
    <property type="evidence" value="ECO:0007669"/>
    <property type="project" value="UniProtKB-KW"/>
</dbReference>
<evidence type="ECO:0000256" key="1">
    <source>
        <dbReference type="ARBA" id="ARBA00022741"/>
    </source>
</evidence>
<dbReference type="Pfam" id="PF23109">
    <property type="entry name" value="ARCH_RTEL1"/>
    <property type="match status" value="1"/>
</dbReference>
<dbReference type="Pfam" id="PF06733">
    <property type="entry name" value="DEAD_2"/>
    <property type="match status" value="1"/>
</dbReference>
<dbReference type="InterPro" id="IPR006554">
    <property type="entry name" value="Helicase-like_DEXD_c2"/>
</dbReference>
<dbReference type="GO" id="GO:0003677">
    <property type="term" value="F:DNA binding"/>
    <property type="evidence" value="ECO:0007669"/>
    <property type="project" value="InterPro"/>
</dbReference>
<organism evidence="5 6">
    <name type="scientific">Leptotrombidium deliense</name>
    <dbReference type="NCBI Taxonomy" id="299467"/>
    <lineage>
        <taxon>Eukaryota</taxon>
        <taxon>Metazoa</taxon>
        <taxon>Ecdysozoa</taxon>
        <taxon>Arthropoda</taxon>
        <taxon>Chelicerata</taxon>
        <taxon>Arachnida</taxon>
        <taxon>Acari</taxon>
        <taxon>Acariformes</taxon>
        <taxon>Trombidiformes</taxon>
        <taxon>Prostigmata</taxon>
        <taxon>Anystina</taxon>
        <taxon>Parasitengona</taxon>
        <taxon>Trombiculoidea</taxon>
        <taxon>Trombiculidae</taxon>
        <taxon>Leptotrombidium</taxon>
    </lineage>
</organism>
<dbReference type="Proteomes" id="UP000288716">
    <property type="component" value="Unassembled WGS sequence"/>
</dbReference>
<dbReference type="GO" id="GO:0010569">
    <property type="term" value="P:regulation of double-strand break repair via homologous recombination"/>
    <property type="evidence" value="ECO:0007669"/>
    <property type="project" value="TreeGrafter"/>
</dbReference>
<dbReference type="InterPro" id="IPR027417">
    <property type="entry name" value="P-loop_NTPase"/>
</dbReference>
<dbReference type="GO" id="GO:1904430">
    <property type="term" value="P:negative regulation of t-circle formation"/>
    <property type="evidence" value="ECO:0007669"/>
    <property type="project" value="TreeGrafter"/>
</dbReference>
<dbReference type="GO" id="GO:0016818">
    <property type="term" value="F:hydrolase activity, acting on acid anhydrides, in phosphorus-containing anhydrides"/>
    <property type="evidence" value="ECO:0007669"/>
    <property type="project" value="InterPro"/>
</dbReference>
<dbReference type="PANTHER" id="PTHR11472">
    <property type="entry name" value="DNA REPAIR DEAD HELICASE RAD3/XP-D SUBFAMILY MEMBER"/>
    <property type="match status" value="1"/>
</dbReference>
<accession>A0A443RU61</accession>
<gene>
    <name evidence="5" type="ORF">B4U80_01365</name>
</gene>
<dbReference type="AlphaFoldDB" id="A0A443RU61"/>
<evidence type="ECO:0000313" key="6">
    <source>
        <dbReference type="Proteomes" id="UP000288716"/>
    </source>
</evidence>
<dbReference type="Gene3D" id="3.40.50.300">
    <property type="entry name" value="P-loop containing nucleotide triphosphate hydrolases"/>
    <property type="match status" value="1"/>
</dbReference>